<keyword evidence="4" id="KW-1185">Reference proteome</keyword>
<dbReference type="Pfam" id="PF12571">
    <property type="entry name" value="Phage_tail_fib"/>
    <property type="match status" value="1"/>
</dbReference>
<dbReference type="InterPro" id="IPR022225">
    <property type="entry name" value="Phage_tail_fibre_N"/>
</dbReference>
<organism evidence="3 4">
    <name type="scientific">Acinetobacter puyangensis</name>
    <dbReference type="NCBI Taxonomy" id="1096779"/>
    <lineage>
        <taxon>Bacteria</taxon>
        <taxon>Pseudomonadati</taxon>
        <taxon>Pseudomonadota</taxon>
        <taxon>Gammaproteobacteria</taxon>
        <taxon>Moraxellales</taxon>
        <taxon>Moraxellaceae</taxon>
        <taxon>Acinetobacter</taxon>
    </lineage>
</organism>
<dbReference type="RefSeq" id="WP_097078464.1">
    <property type="nucleotide sequence ID" value="NZ_BAABHT010000003.1"/>
</dbReference>
<name>A0A240E7M9_9GAMM</name>
<reference evidence="4" key="1">
    <citation type="submission" date="2016-09" db="EMBL/GenBank/DDBJ databases">
        <authorList>
            <person name="Varghese N."/>
            <person name="Submissions S."/>
        </authorList>
    </citation>
    <scope>NUCLEOTIDE SEQUENCE [LARGE SCALE GENOMIC DNA]</scope>
    <source>
        <strain evidence="4">ANC 4466</strain>
    </source>
</reference>
<dbReference type="EMBL" id="OANT01000002">
    <property type="protein sequence ID" value="SNX44219.1"/>
    <property type="molecule type" value="Genomic_DNA"/>
</dbReference>
<dbReference type="Gene3D" id="2.60.40.3940">
    <property type="match status" value="1"/>
</dbReference>
<dbReference type="Proteomes" id="UP000219042">
    <property type="component" value="Unassembled WGS sequence"/>
</dbReference>
<dbReference type="OrthoDB" id="6713574at2"/>
<evidence type="ECO:0000259" key="2">
    <source>
        <dbReference type="Pfam" id="PF21882"/>
    </source>
</evidence>
<dbReference type="InterPro" id="IPR054075">
    <property type="entry name" value="Gp53-like_C"/>
</dbReference>
<gene>
    <name evidence="3" type="ORF">SAMN05421731_102380</name>
</gene>
<dbReference type="AlphaFoldDB" id="A0A240E7M9"/>
<feature type="domain" description="Putative tail fiber protein gp53-like C-terminal" evidence="2">
    <location>
        <begin position="301"/>
        <end position="400"/>
    </location>
</feature>
<accession>A0A240E7M9</accession>
<evidence type="ECO:0000313" key="4">
    <source>
        <dbReference type="Proteomes" id="UP000219042"/>
    </source>
</evidence>
<sequence length="400" mass="42859">MATQFYLTNVGKQAAIDAENLKVTIELAYIAVGSGRYDASQAAENLQSLTNQLARYNLSGGSTQGGTLNLIASIDSTISADIYEIGLLTEDGILFAVASTTDIDPLFTLVNEITTVVTIGMSLADVNSDSISIVIDSDGQIATQLMNEHLAADDPHPQYFLREENNQVNGNNTFNGENTFNNKNSFSKETNTTELKVSEKLEVTGESELSGKTTISGDATFTKNVVAEKNLTAETFIATESISIGAANGGSGTKAINFKPHGNDTVAASISADTQGNLKLNATGEVQIGQSLKSKNGYTALPNGFILQWGFVSFSENGWVRVPGSSDSNERYYEVTFPLAFPENIINVITGLNLKTLNQQNDLGSQTYNPKLTGVTVLTQNMSASVTREFDGIYWQAIGY</sequence>
<proteinExistence type="predicted"/>
<evidence type="ECO:0000259" key="1">
    <source>
        <dbReference type="Pfam" id="PF12571"/>
    </source>
</evidence>
<evidence type="ECO:0000313" key="3">
    <source>
        <dbReference type="EMBL" id="SNX44219.1"/>
    </source>
</evidence>
<dbReference type="Pfam" id="PF21882">
    <property type="entry name" value="Gp53-like_C"/>
    <property type="match status" value="1"/>
</dbReference>
<feature type="domain" description="Phage tail fibre protein N-terminal" evidence="1">
    <location>
        <begin position="1"/>
        <end position="144"/>
    </location>
</feature>
<protein>
    <submittedName>
        <fullName evidence="3">Phage tail-collar fibre protein</fullName>
    </submittedName>
</protein>